<dbReference type="Proteomes" id="UP000295763">
    <property type="component" value="Unassembled WGS sequence"/>
</dbReference>
<evidence type="ECO:0000256" key="14">
    <source>
        <dbReference type="ARBA" id="ARBA00023288"/>
    </source>
</evidence>
<evidence type="ECO:0000256" key="3">
    <source>
        <dbReference type="ARBA" id="ARBA00016337"/>
    </source>
</evidence>
<dbReference type="SUPFAM" id="SSF143631">
    <property type="entry name" value="ApbE-like"/>
    <property type="match status" value="1"/>
</dbReference>
<dbReference type="PANTHER" id="PTHR30040:SF2">
    <property type="entry name" value="FAD:PROTEIN FMN TRANSFERASE"/>
    <property type="match status" value="1"/>
</dbReference>
<evidence type="ECO:0000256" key="5">
    <source>
        <dbReference type="ARBA" id="ARBA00022519"/>
    </source>
</evidence>
<dbReference type="Pfam" id="PF02424">
    <property type="entry name" value="ApbE"/>
    <property type="match status" value="1"/>
</dbReference>
<gene>
    <name evidence="21" type="ORF">EDC44_12331</name>
</gene>
<dbReference type="InterPro" id="IPR024932">
    <property type="entry name" value="ApbE"/>
</dbReference>
<keyword evidence="6 18" id="KW-0285">Flavoprotein</keyword>
<dbReference type="PIRSF" id="PIRSF006268">
    <property type="entry name" value="ApbE"/>
    <property type="match status" value="1"/>
</dbReference>
<dbReference type="PANTHER" id="PTHR30040">
    <property type="entry name" value="THIAMINE BIOSYNTHESIS LIPOPROTEIN APBE"/>
    <property type="match status" value="1"/>
</dbReference>
<reference evidence="21 22" key="1">
    <citation type="submission" date="2019-03" db="EMBL/GenBank/DDBJ databases">
        <title>Genomic Encyclopedia of Type Strains, Phase IV (KMG-IV): sequencing the most valuable type-strain genomes for metagenomic binning, comparative biology and taxonomic classification.</title>
        <authorList>
            <person name="Goeker M."/>
        </authorList>
    </citation>
    <scope>NUCLEOTIDE SEQUENCE [LARGE SCALE GENOMIC DNA]</scope>
    <source>
        <strain evidence="21 22">DSM 28404</strain>
    </source>
</reference>
<keyword evidence="5 20" id="KW-0997">Cell inner membrane</keyword>
<comment type="subcellular location">
    <subcellularLocation>
        <location evidence="17 20">Cell inner membrane</location>
        <topology evidence="17 20">Lipid-anchor</topology>
        <orientation evidence="17 20">Periplasmic side</orientation>
    </subcellularLocation>
</comment>
<dbReference type="EMBL" id="SLYB01000023">
    <property type="protein sequence ID" value="TCP93231.1"/>
    <property type="molecule type" value="Genomic_DNA"/>
</dbReference>
<dbReference type="AlphaFoldDB" id="A0A4R2SWH7"/>
<evidence type="ECO:0000256" key="9">
    <source>
        <dbReference type="ARBA" id="ARBA00022729"/>
    </source>
</evidence>
<evidence type="ECO:0000256" key="16">
    <source>
        <dbReference type="ARBA" id="ARBA00048540"/>
    </source>
</evidence>
<keyword evidence="13" id="KW-0564">Palmitate</keyword>
<proteinExistence type="inferred from homology"/>
<feature type="binding site" evidence="19">
    <location>
        <position position="297"/>
    </location>
    <ligand>
        <name>Mg(2+)</name>
        <dbReference type="ChEBI" id="CHEBI:18420"/>
    </ligand>
</feature>
<evidence type="ECO:0000256" key="11">
    <source>
        <dbReference type="ARBA" id="ARBA00022842"/>
    </source>
</evidence>
<comment type="catalytic activity">
    <reaction evidence="16 18 20">
        <text>L-threonyl-[protein] + FAD = FMN-L-threonyl-[protein] + AMP + H(+)</text>
        <dbReference type="Rhea" id="RHEA:36847"/>
        <dbReference type="Rhea" id="RHEA-COMP:11060"/>
        <dbReference type="Rhea" id="RHEA-COMP:11061"/>
        <dbReference type="ChEBI" id="CHEBI:15378"/>
        <dbReference type="ChEBI" id="CHEBI:30013"/>
        <dbReference type="ChEBI" id="CHEBI:57692"/>
        <dbReference type="ChEBI" id="CHEBI:74257"/>
        <dbReference type="ChEBI" id="CHEBI:456215"/>
        <dbReference type="EC" id="2.7.1.180"/>
    </reaction>
</comment>
<keyword evidence="10 18" id="KW-0274">FAD</keyword>
<dbReference type="GO" id="GO:0005886">
    <property type="term" value="C:plasma membrane"/>
    <property type="evidence" value="ECO:0007669"/>
    <property type="project" value="UniProtKB-SubCell"/>
</dbReference>
<dbReference type="EC" id="2.7.1.180" evidence="2 18"/>
<comment type="similarity">
    <text evidence="1 18 20">Belongs to the ApbE family.</text>
</comment>
<evidence type="ECO:0000256" key="2">
    <source>
        <dbReference type="ARBA" id="ARBA00011955"/>
    </source>
</evidence>
<sequence>MYLKKIQSWLALFILAFFLTACDKNAKLISLSGKTMGTTYHIKYIDNGKPKIDPQTMQQQIDTVLQDVNNKMSTYQKDSELSRFNQNTTVNTPIAISQELATVMKEAIRLNKVTDGALDVTIGPMVNLWGFGPEKRVEHQPLSEQLAERKNWIGIDKINLMENDGQWTLSKSVPQVYIDLSSIAKGYGVDVAAEALEKQQIDNYLVEIGGELRTKGHNIENKDWQIAIEKPMLDGSRAIEQVIGLSNMAMATSGNYRIYFEENGKRFAHEIDPKTGFPIHHHLASITVLSPTSMTADGLSTGLFVLGEERALAIAEKNNIAVYLIIKTNDGFKIKMSSAFKTTLEQK</sequence>
<dbReference type="GO" id="GO:0016740">
    <property type="term" value="F:transferase activity"/>
    <property type="evidence" value="ECO:0007669"/>
    <property type="project" value="UniProtKB-UniRule"/>
</dbReference>
<keyword evidence="8 18" id="KW-0479">Metal-binding</keyword>
<feature type="binding site" evidence="19">
    <location>
        <position position="182"/>
    </location>
    <ligand>
        <name>Mg(2+)</name>
        <dbReference type="ChEBI" id="CHEBI:18420"/>
    </ligand>
</feature>
<keyword evidence="4" id="KW-1003">Cell membrane</keyword>
<evidence type="ECO:0000313" key="22">
    <source>
        <dbReference type="Proteomes" id="UP000295763"/>
    </source>
</evidence>
<keyword evidence="22" id="KW-1185">Reference proteome</keyword>
<evidence type="ECO:0000256" key="18">
    <source>
        <dbReference type="PIRNR" id="PIRNR006268"/>
    </source>
</evidence>
<protein>
    <recommendedName>
        <fullName evidence="3 18">FAD:protein FMN transferase</fullName>
        <ecNumber evidence="2 18">2.7.1.180</ecNumber>
    </recommendedName>
    <alternativeName>
        <fullName evidence="15 18">Flavin transferase</fullName>
    </alternativeName>
</protein>
<evidence type="ECO:0000256" key="13">
    <source>
        <dbReference type="ARBA" id="ARBA00023139"/>
    </source>
</evidence>
<keyword evidence="11 18" id="KW-0460">Magnesium</keyword>
<dbReference type="InterPro" id="IPR003374">
    <property type="entry name" value="ApbE-like_sf"/>
</dbReference>
<accession>A0A4R2SWH7</accession>
<dbReference type="OrthoDB" id="9778595at2"/>
<evidence type="ECO:0000256" key="8">
    <source>
        <dbReference type="ARBA" id="ARBA00022723"/>
    </source>
</evidence>
<comment type="function">
    <text evidence="20">Flavin transferase that catalyzes the transfer of the FMN moiety of FAD and its covalent binding to the hydroxyl group of a threonine residue in a target flavoprotein.</text>
</comment>
<evidence type="ECO:0000256" key="7">
    <source>
        <dbReference type="ARBA" id="ARBA00022679"/>
    </source>
</evidence>
<dbReference type="PROSITE" id="PS51257">
    <property type="entry name" value="PROKAR_LIPOPROTEIN"/>
    <property type="match status" value="1"/>
</dbReference>
<dbReference type="GO" id="GO:0046872">
    <property type="term" value="F:metal ion binding"/>
    <property type="evidence" value="ECO:0007669"/>
    <property type="project" value="UniProtKB-UniRule"/>
</dbReference>
<comment type="cofactor">
    <cofactor evidence="19">
        <name>Mg(2+)</name>
        <dbReference type="ChEBI" id="CHEBI:18420"/>
    </cofactor>
    <cofactor evidence="19">
        <name>Mn(2+)</name>
        <dbReference type="ChEBI" id="CHEBI:29035"/>
    </cofactor>
    <text evidence="19">Magnesium. Can also use manganese.</text>
</comment>
<dbReference type="Gene3D" id="3.10.520.10">
    <property type="entry name" value="ApbE-like domains"/>
    <property type="match status" value="1"/>
</dbReference>
<evidence type="ECO:0000256" key="17">
    <source>
        <dbReference type="ARBA" id="ARBA00060485"/>
    </source>
</evidence>
<evidence type="ECO:0000256" key="12">
    <source>
        <dbReference type="ARBA" id="ARBA00023136"/>
    </source>
</evidence>
<comment type="caution">
    <text evidence="21">The sequence shown here is derived from an EMBL/GenBank/DDBJ whole genome shotgun (WGS) entry which is preliminary data.</text>
</comment>
<evidence type="ECO:0000256" key="20">
    <source>
        <dbReference type="RuleBase" id="RU363002"/>
    </source>
</evidence>
<evidence type="ECO:0000313" key="21">
    <source>
        <dbReference type="EMBL" id="TCP93231.1"/>
    </source>
</evidence>
<evidence type="ECO:0000256" key="4">
    <source>
        <dbReference type="ARBA" id="ARBA00022475"/>
    </source>
</evidence>
<name>A0A4R2SWH7_9PAST</name>
<keyword evidence="9" id="KW-0732">Signal</keyword>
<keyword evidence="7 18" id="KW-0808">Transferase</keyword>
<dbReference type="FunFam" id="3.10.520.10:FF:000001">
    <property type="entry name" value="FAD:protein FMN transferase"/>
    <property type="match status" value="1"/>
</dbReference>
<keyword evidence="12" id="KW-0472">Membrane</keyword>
<evidence type="ECO:0000256" key="10">
    <source>
        <dbReference type="ARBA" id="ARBA00022827"/>
    </source>
</evidence>
<keyword evidence="14 20" id="KW-0449">Lipoprotein</keyword>
<organism evidence="21 22">
    <name type="scientific">Cricetibacter osteomyelitidis</name>
    <dbReference type="NCBI Taxonomy" id="1521931"/>
    <lineage>
        <taxon>Bacteria</taxon>
        <taxon>Pseudomonadati</taxon>
        <taxon>Pseudomonadota</taxon>
        <taxon>Gammaproteobacteria</taxon>
        <taxon>Pasteurellales</taxon>
        <taxon>Pasteurellaceae</taxon>
        <taxon>Cricetibacter</taxon>
    </lineage>
</organism>
<evidence type="ECO:0000256" key="15">
    <source>
        <dbReference type="ARBA" id="ARBA00031306"/>
    </source>
</evidence>
<dbReference type="RefSeq" id="WP_131978165.1">
    <property type="nucleotide sequence ID" value="NZ_SLYB01000023.1"/>
</dbReference>
<evidence type="ECO:0000256" key="1">
    <source>
        <dbReference type="ARBA" id="ARBA00008282"/>
    </source>
</evidence>
<evidence type="ECO:0000256" key="19">
    <source>
        <dbReference type="PIRSR" id="PIRSR006268-2"/>
    </source>
</evidence>
<feature type="binding site" evidence="19">
    <location>
        <position position="301"/>
    </location>
    <ligand>
        <name>Mg(2+)</name>
        <dbReference type="ChEBI" id="CHEBI:18420"/>
    </ligand>
</feature>
<evidence type="ECO:0000256" key="6">
    <source>
        <dbReference type="ARBA" id="ARBA00022630"/>
    </source>
</evidence>